<dbReference type="CDD" id="cd01948">
    <property type="entry name" value="EAL"/>
    <property type="match status" value="1"/>
</dbReference>
<dbReference type="EMBL" id="JACHGO010000004">
    <property type="protein sequence ID" value="MBB5143559.1"/>
    <property type="molecule type" value="Genomic_DNA"/>
</dbReference>
<dbReference type="AlphaFoldDB" id="A0A7W8C3A1"/>
<dbReference type="InterPro" id="IPR001633">
    <property type="entry name" value="EAL_dom"/>
</dbReference>
<proteinExistence type="predicted"/>
<dbReference type="GO" id="GO:0071111">
    <property type="term" value="F:cyclic-guanylate-specific phosphodiesterase activity"/>
    <property type="evidence" value="ECO:0007669"/>
    <property type="project" value="InterPro"/>
</dbReference>
<protein>
    <submittedName>
        <fullName evidence="4">EAL domain-containing protein (Putative c-di-GMP-specific phosphodiesterase class I)/GGDEF domain-containing protein</fullName>
    </submittedName>
</protein>
<keyword evidence="5" id="KW-1185">Reference proteome</keyword>
<dbReference type="PANTHER" id="PTHR33121:SF70">
    <property type="entry name" value="SIGNALING PROTEIN YKOW"/>
    <property type="match status" value="1"/>
</dbReference>
<dbReference type="InterPro" id="IPR050706">
    <property type="entry name" value="Cyclic-di-GMP_PDE-like"/>
</dbReference>
<dbReference type="PANTHER" id="PTHR33121">
    <property type="entry name" value="CYCLIC DI-GMP PHOSPHODIESTERASE PDEF"/>
    <property type="match status" value="1"/>
</dbReference>
<dbReference type="InterPro" id="IPR029787">
    <property type="entry name" value="Nucleotide_cyclase"/>
</dbReference>
<dbReference type="InterPro" id="IPR043128">
    <property type="entry name" value="Rev_trsase/Diguanyl_cyclase"/>
</dbReference>
<comment type="caution">
    <text evidence="4">The sequence shown here is derived from an EMBL/GenBank/DDBJ whole genome shotgun (WGS) entry which is preliminary data.</text>
</comment>
<dbReference type="SUPFAM" id="SSF141868">
    <property type="entry name" value="EAL domain-like"/>
    <property type="match status" value="1"/>
</dbReference>
<gene>
    <name evidence="4" type="ORF">HNQ38_001656</name>
</gene>
<evidence type="ECO:0000313" key="4">
    <source>
        <dbReference type="EMBL" id="MBB5143559.1"/>
    </source>
</evidence>
<organism evidence="4 5">
    <name type="scientific">Desulfovibrio intestinalis</name>
    <dbReference type="NCBI Taxonomy" id="58621"/>
    <lineage>
        <taxon>Bacteria</taxon>
        <taxon>Pseudomonadati</taxon>
        <taxon>Thermodesulfobacteriota</taxon>
        <taxon>Desulfovibrionia</taxon>
        <taxon>Desulfovibrionales</taxon>
        <taxon>Desulfovibrionaceae</taxon>
        <taxon>Desulfovibrio</taxon>
    </lineage>
</organism>
<evidence type="ECO:0000259" key="2">
    <source>
        <dbReference type="PROSITE" id="PS50883"/>
    </source>
</evidence>
<dbReference type="SMART" id="SM00267">
    <property type="entry name" value="GGDEF"/>
    <property type="match status" value="1"/>
</dbReference>
<dbReference type="Pfam" id="PF00563">
    <property type="entry name" value="EAL"/>
    <property type="match status" value="1"/>
</dbReference>
<feature type="domain" description="GGDEF" evidence="3">
    <location>
        <begin position="77"/>
        <end position="211"/>
    </location>
</feature>
<sequence length="484" mass="54409">MHFLEDGAGGLFEGGAWPSGRTEGDPGSEINLKSWESCQIRRLLGRMEQYDRTTWLMQYESFLQQALRVVRTECLGRRFGILHADMQGFQVLNRIYGERAGNSMLRAFATFLRRCDSYVCASRVFADQFAMLFTIPPDFSLQGMAKKLVSEGEQFLAEKRNLHPRSHLAFVGGICAVDGTPESLHPLVSRADKARRALKPTLRSRCGIFTEAMEVCRLQRQSLYEDIAKALESRGVFFLLQPQIDIVTGTVVGVEALARMRTPDGKIIMPDSFVPLLEESGDITSLDFTIYGQVCKHMQRRQQSGKPMVPVSLNISREHFRNPTFVSEFHSLVQAHDIAPCWIGLEITESVFVKKLEEISESVRQFKQYGYSIWLDDFGAGYSSLNVLKDVPFDFIKIDRGLLGTGEIAPTNKSIINSVVRLAEDLNMGVLCEGVENASQRDFLSRLGRIQAQGFYYAHPMSLEDFEHLLDSGGKLHPLAGENS</sequence>
<dbReference type="InterPro" id="IPR000160">
    <property type="entry name" value="GGDEF_dom"/>
</dbReference>
<evidence type="ECO:0000259" key="3">
    <source>
        <dbReference type="PROSITE" id="PS50887"/>
    </source>
</evidence>
<dbReference type="PROSITE" id="PS50887">
    <property type="entry name" value="GGDEF"/>
    <property type="match status" value="1"/>
</dbReference>
<accession>A0A7W8C3A1</accession>
<dbReference type="PROSITE" id="PS50883">
    <property type="entry name" value="EAL"/>
    <property type="match status" value="1"/>
</dbReference>
<dbReference type="Gene3D" id="3.30.70.270">
    <property type="match status" value="1"/>
</dbReference>
<dbReference type="Pfam" id="PF00990">
    <property type="entry name" value="GGDEF"/>
    <property type="match status" value="1"/>
</dbReference>
<dbReference type="SUPFAM" id="SSF55073">
    <property type="entry name" value="Nucleotide cyclase"/>
    <property type="match status" value="1"/>
</dbReference>
<dbReference type="Gene3D" id="3.20.20.450">
    <property type="entry name" value="EAL domain"/>
    <property type="match status" value="1"/>
</dbReference>
<reference evidence="4 5" key="1">
    <citation type="submission" date="2020-08" db="EMBL/GenBank/DDBJ databases">
        <title>Genomic Encyclopedia of Type Strains, Phase IV (KMG-IV): sequencing the most valuable type-strain genomes for metagenomic binning, comparative biology and taxonomic classification.</title>
        <authorList>
            <person name="Goeker M."/>
        </authorList>
    </citation>
    <scope>NUCLEOTIDE SEQUENCE [LARGE SCALE GENOMIC DNA]</scope>
    <source>
        <strain evidence="4 5">DSM 11275</strain>
    </source>
</reference>
<name>A0A7W8C3A1_9BACT</name>
<evidence type="ECO:0000256" key="1">
    <source>
        <dbReference type="SAM" id="MobiDB-lite"/>
    </source>
</evidence>
<feature type="domain" description="EAL" evidence="2">
    <location>
        <begin position="220"/>
        <end position="474"/>
    </location>
</feature>
<dbReference type="RefSeq" id="WP_183719160.1">
    <property type="nucleotide sequence ID" value="NZ_JACHGO010000004.1"/>
</dbReference>
<dbReference type="Proteomes" id="UP000539075">
    <property type="component" value="Unassembled WGS sequence"/>
</dbReference>
<feature type="region of interest" description="Disordered" evidence="1">
    <location>
        <begin position="1"/>
        <end position="30"/>
    </location>
</feature>
<dbReference type="InterPro" id="IPR035919">
    <property type="entry name" value="EAL_sf"/>
</dbReference>
<dbReference type="SMART" id="SM00052">
    <property type="entry name" value="EAL"/>
    <property type="match status" value="1"/>
</dbReference>
<evidence type="ECO:0000313" key="5">
    <source>
        <dbReference type="Proteomes" id="UP000539075"/>
    </source>
</evidence>